<gene>
    <name evidence="1" type="ORF">QJS10_CPB17g02370</name>
</gene>
<organism evidence="1 2">
    <name type="scientific">Acorus calamus</name>
    <name type="common">Sweet flag</name>
    <dbReference type="NCBI Taxonomy" id="4465"/>
    <lineage>
        <taxon>Eukaryota</taxon>
        <taxon>Viridiplantae</taxon>
        <taxon>Streptophyta</taxon>
        <taxon>Embryophyta</taxon>
        <taxon>Tracheophyta</taxon>
        <taxon>Spermatophyta</taxon>
        <taxon>Magnoliopsida</taxon>
        <taxon>Liliopsida</taxon>
        <taxon>Acoraceae</taxon>
        <taxon>Acorus</taxon>
    </lineage>
</organism>
<reference evidence="1" key="1">
    <citation type="journal article" date="2023" name="Nat. Commun.">
        <title>Diploid and tetraploid genomes of Acorus and the evolution of monocots.</title>
        <authorList>
            <person name="Ma L."/>
            <person name="Liu K.W."/>
            <person name="Li Z."/>
            <person name="Hsiao Y.Y."/>
            <person name="Qi Y."/>
            <person name="Fu T."/>
            <person name="Tang G.D."/>
            <person name="Zhang D."/>
            <person name="Sun W.H."/>
            <person name="Liu D.K."/>
            <person name="Li Y."/>
            <person name="Chen G.Z."/>
            <person name="Liu X.D."/>
            <person name="Liao X.Y."/>
            <person name="Jiang Y.T."/>
            <person name="Yu X."/>
            <person name="Hao Y."/>
            <person name="Huang J."/>
            <person name="Zhao X.W."/>
            <person name="Ke S."/>
            <person name="Chen Y.Y."/>
            <person name="Wu W.L."/>
            <person name="Hsu J.L."/>
            <person name="Lin Y.F."/>
            <person name="Huang M.D."/>
            <person name="Li C.Y."/>
            <person name="Huang L."/>
            <person name="Wang Z.W."/>
            <person name="Zhao X."/>
            <person name="Zhong W.Y."/>
            <person name="Peng D.H."/>
            <person name="Ahmad S."/>
            <person name="Lan S."/>
            <person name="Zhang J.S."/>
            <person name="Tsai W.C."/>
            <person name="Van de Peer Y."/>
            <person name="Liu Z.J."/>
        </authorList>
    </citation>
    <scope>NUCLEOTIDE SEQUENCE</scope>
    <source>
        <strain evidence="1">CP</strain>
    </source>
</reference>
<proteinExistence type="predicted"/>
<reference evidence="1" key="2">
    <citation type="submission" date="2023-06" db="EMBL/GenBank/DDBJ databases">
        <authorList>
            <person name="Ma L."/>
            <person name="Liu K.-W."/>
            <person name="Li Z."/>
            <person name="Hsiao Y.-Y."/>
            <person name="Qi Y."/>
            <person name="Fu T."/>
            <person name="Tang G."/>
            <person name="Zhang D."/>
            <person name="Sun W.-H."/>
            <person name="Liu D.-K."/>
            <person name="Li Y."/>
            <person name="Chen G.-Z."/>
            <person name="Liu X.-D."/>
            <person name="Liao X.-Y."/>
            <person name="Jiang Y.-T."/>
            <person name="Yu X."/>
            <person name="Hao Y."/>
            <person name="Huang J."/>
            <person name="Zhao X.-W."/>
            <person name="Ke S."/>
            <person name="Chen Y.-Y."/>
            <person name="Wu W.-L."/>
            <person name="Hsu J.-L."/>
            <person name="Lin Y.-F."/>
            <person name="Huang M.-D."/>
            <person name="Li C.-Y."/>
            <person name="Huang L."/>
            <person name="Wang Z.-W."/>
            <person name="Zhao X."/>
            <person name="Zhong W.-Y."/>
            <person name="Peng D.-H."/>
            <person name="Ahmad S."/>
            <person name="Lan S."/>
            <person name="Zhang J.-S."/>
            <person name="Tsai W.-C."/>
            <person name="Van De Peer Y."/>
            <person name="Liu Z.-J."/>
        </authorList>
    </citation>
    <scope>NUCLEOTIDE SEQUENCE</scope>
    <source>
        <strain evidence="1">CP</strain>
        <tissue evidence="1">Leaves</tissue>
    </source>
</reference>
<evidence type="ECO:0000313" key="1">
    <source>
        <dbReference type="EMBL" id="KAK1293078.1"/>
    </source>
</evidence>
<name>A0AAV9CYS5_ACOCL</name>
<evidence type="ECO:0000313" key="2">
    <source>
        <dbReference type="Proteomes" id="UP001180020"/>
    </source>
</evidence>
<protein>
    <submittedName>
        <fullName evidence="1">Uncharacterized protein</fullName>
    </submittedName>
</protein>
<comment type="caution">
    <text evidence="1">The sequence shown here is derived from an EMBL/GenBank/DDBJ whole genome shotgun (WGS) entry which is preliminary data.</text>
</comment>
<keyword evidence="2" id="KW-1185">Reference proteome</keyword>
<sequence length="168" mass="19393">MGPIVKHFLGLFYFVRFHCFRLSVAMDGWIIVIFQDLFPIYEGVDIYGVNFLIPVIICHYEDTYFGISNSAVEIVYEQMSWSDELSIEEIVIVDDLMVHQLDDFISTLILHSFAEPDQLIEFLDDILGGDPDINMIDELDETAIEEGFIELNDLVSPLPDIDDSYEFH</sequence>
<accession>A0AAV9CYS5</accession>
<dbReference type="AlphaFoldDB" id="A0AAV9CYS5"/>
<dbReference type="Proteomes" id="UP001180020">
    <property type="component" value="Unassembled WGS sequence"/>
</dbReference>
<dbReference type="EMBL" id="JAUJYO010000017">
    <property type="protein sequence ID" value="KAK1293078.1"/>
    <property type="molecule type" value="Genomic_DNA"/>
</dbReference>